<accession>A0ABQ6MGW3</accession>
<evidence type="ECO:0000313" key="2">
    <source>
        <dbReference type="Proteomes" id="UP001165060"/>
    </source>
</evidence>
<reference evidence="1 2" key="1">
    <citation type="journal article" date="2023" name="Commun. Biol.">
        <title>Genome analysis of Parmales, the sister group of diatoms, reveals the evolutionary specialization of diatoms from phago-mixotrophs to photoautotrophs.</title>
        <authorList>
            <person name="Ban H."/>
            <person name="Sato S."/>
            <person name="Yoshikawa S."/>
            <person name="Yamada K."/>
            <person name="Nakamura Y."/>
            <person name="Ichinomiya M."/>
            <person name="Sato N."/>
            <person name="Blanc-Mathieu R."/>
            <person name="Endo H."/>
            <person name="Kuwata A."/>
            <person name="Ogata H."/>
        </authorList>
    </citation>
    <scope>NUCLEOTIDE SEQUENCE [LARGE SCALE GENOMIC DNA]</scope>
</reference>
<gene>
    <name evidence="1" type="ORF">TeGR_g8117</name>
</gene>
<dbReference type="Proteomes" id="UP001165060">
    <property type="component" value="Unassembled WGS sequence"/>
</dbReference>
<dbReference type="EMBL" id="BRYB01002814">
    <property type="protein sequence ID" value="GMI25822.1"/>
    <property type="molecule type" value="Genomic_DNA"/>
</dbReference>
<evidence type="ECO:0000313" key="1">
    <source>
        <dbReference type="EMBL" id="GMI25822.1"/>
    </source>
</evidence>
<name>A0ABQ6MGW3_9STRA</name>
<keyword evidence="2" id="KW-1185">Reference proteome</keyword>
<protein>
    <submittedName>
        <fullName evidence="1">Uncharacterized protein</fullName>
    </submittedName>
</protein>
<proteinExistence type="predicted"/>
<organism evidence="1 2">
    <name type="scientific">Tetraparma gracilis</name>
    <dbReference type="NCBI Taxonomy" id="2962635"/>
    <lineage>
        <taxon>Eukaryota</taxon>
        <taxon>Sar</taxon>
        <taxon>Stramenopiles</taxon>
        <taxon>Ochrophyta</taxon>
        <taxon>Bolidophyceae</taxon>
        <taxon>Parmales</taxon>
        <taxon>Triparmaceae</taxon>
        <taxon>Tetraparma</taxon>
    </lineage>
</organism>
<sequence>MAFMTTSQLSSLQYFASVRPANSYDAGDGAALGQLLFIKLRKHRKNEDLLTEKILDMIRTMDVLRSAQAKYRYLGAGVSAADALSDAYMINVFYVTGNVRAAKGLLAMVGANVAWQTLLVYMQTQGLKKNKWRTAFFEMLTVVFFVKPGIDAHRVASGEEQIPGAAMTPLTEMIYTKAGELMFEAIPGLVLQLVALLNAETSKVAIVSILVSTASTALTATTMFWDVDTDPASRKRSPEW</sequence>
<comment type="caution">
    <text evidence="1">The sequence shown here is derived from an EMBL/GenBank/DDBJ whole genome shotgun (WGS) entry which is preliminary data.</text>
</comment>